<dbReference type="AlphaFoldDB" id="A0A0R0EUX7"/>
<feature type="domain" description="DUF7746" evidence="2">
    <location>
        <begin position="68"/>
        <end position="99"/>
    </location>
</feature>
<dbReference type="Proteomes" id="UP000008827">
    <property type="component" value="Chromosome 19"/>
</dbReference>
<dbReference type="Pfam" id="PF24925">
    <property type="entry name" value="DUF7746"/>
    <property type="match status" value="1"/>
</dbReference>
<evidence type="ECO:0000256" key="1">
    <source>
        <dbReference type="SAM" id="MobiDB-lite"/>
    </source>
</evidence>
<dbReference type="PANTHER" id="PTHR46249">
    <property type="entry name" value="CCHC-TYPE DOMAIN-CONTAINING PROTEIN-RELATED"/>
    <property type="match status" value="1"/>
</dbReference>
<feature type="compositionally biased region" description="Polar residues" evidence="1">
    <location>
        <begin position="242"/>
        <end position="254"/>
    </location>
</feature>
<proteinExistence type="predicted"/>
<dbReference type="InParanoid" id="A0A0R0EUX7"/>
<dbReference type="InterPro" id="IPR056648">
    <property type="entry name" value="DUF7746"/>
</dbReference>
<name>A0A0R0EUX7_SOYBN</name>
<protein>
    <recommendedName>
        <fullName evidence="2">DUF7746 domain-containing protein</fullName>
    </recommendedName>
</protein>
<feature type="region of interest" description="Disordered" evidence="1">
    <location>
        <begin position="230"/>
        <end position="259"/>
    </location>
</feature>
<dbReference type="EMBL" id="CM000852">
    <property type="protein sequence ID" value="KRG94122.1"/>
    <property type="molecule type" value="Genomic_DNA"/>
</dbReference>
<evidence type="ECO:0000313" key="4">
    <source>
        <dbReference type="EnsemblPlants" id="KRG94122"/>
    </source>
</evidence>
<accession>A0A0R0EUX7</accession>
<gene>
    <name evidence="3" type="ORF">GLYMA_19G063700</name>
</gene>
<dbReference type="PANTHER" id="PTHR46249:SF42">
    <property type="entry name" value="PEPTIDASE A2 DOMAIN-CONTAINING PROTEIN"/>
    <property type="match status" value="1"/>
</dbReference>
<evidence type="ECO:0000259" key="2">
    <source>
        <dbReference type="Pfam" id="PF24925"/>
    </source>
</evidence>
<feature type="compositionally biased region" description="Acidic residues" evidence="1">
    <location>
        <begin position="230"/>
        <end position="239"/>
    </location>
</feature>
<organism evidence="3">
    <name type="scientific">Glycine max</name>
    <name type="common">Soybean</name>
    <name type="synonym">Glycine hispida</name>
    <dbReference type="NCBI Taxonomy" id="3847"/>
    <lineage>
        <taxon>Eukaryota</taxon>
        <taxon>Viridiplantae</taxon>
        <taxon>Streptophyta</taxon>
        <taxon>Embryophyta</taxon>
        <taxon>Tracheophyta</taxon>
        <taxon>Spermatophyta</taxon>
        <taxon>Magnoliopsida</taxon>
        <taxon>eudicotyledons</taxon>
        <taxon>Gunneridae</taxon>
        <taxon>Pentapetalae</taxon>
        <taxon>rosids</taxon>
        <taxon>fabids</taxon>
        <taxon>Fabales</taxon>
        <taxon>Fabaceae</taxon>
        <taxon>Papilionoideae</taxon>
        <taxon>50 kb inversion clade</taxon>
        <taxon>NPAAA clade</taxon>
        <taxon>indigoferoid/millettioid clade</taxon>
        <taxon>Phaseoleae</taxon>
        <taxon>Glycine</taxon>
        <taxon>Glycine subgen. Soja</taxon>
    </lineage>
</organism>
<dbReference type="Gramene" id="KRG94122">
    <property type="protein sequence ID" value="KRG94122"/>
    <property type="gene ID" value="GLYMA_19G063700"/>
</dbReference>
<sequence>MRTRNTSKLINVIHDDNAQNLEQITKEGSIFEKVNAKHWKTPSKLYYQRLTALNLLLEERGESNFKSFSANNIYEWNIDAQTEYNIINMLQHMTMIPDVVNTLIFTIAQHFIGDPSLWKDRSGELLSNLKCRTLADFRWYRDTFLTRVYTREDRQQPFCLPKTKEKKTTKKGYQENKTFSKKSMKTKIVCYNYGKQGHISKYCRLKKKLRNLNLDPSIEEHINNMLIETSEEETEDVSSEENLNLIQQDDQPSSTDDEDKDIQEINTLTRDQDLLFEAINSIPDPQENKVFLNKLKKSLETKPKSREFITNNKFDVSNILKRLENTSAKPTTIQDLQT</sequence>
<reference evidence="3 4" key="1">
    <citation type="journal article" date="2010" name="Nature">
        <title>Genome sequence of the palaeopolyploid soybean.</title>
        <authorList>
            <person name="Schmutz J."/>
            <person name="Cannon S.B."/>
            <person name="Schlueter J."/>
            <person name="Ma J."/>
            <person name="Mitros T."/>
            <person name="Nelson W."/>
            <person name="Hyten D.L."/>
            <person name="Song Q."/>
            <person name="Thelen J.J."/>
            <person name="Cheng J."/>
            <person name="Xu D."/>
            <person name="Hellsten U."/>
            <person name="May G.D."/>
            <person name="Yu Y."/>
            <person name="Sakurai T."/>
            <person name="Umezawa T."/>
            <person name="Bhattacharyya M.K."/>
            <person name="Sandhu D."/>
            <person name="Valliyodan B."/>
            <person name="Lindquist E."/>
            <person name="Peto M."/>
            <person name="Grant D."/>
            <person name="Shu S."/>
            <person name="Goodstein D."/>
            <person name="Barry K."/>
            <person name="Futrell-Griggs M."/>
            <person name="Abernathy B."/>
            <person name="Du J."/>
            <person name="Tian Z."/>
            <person name="Zhu L."/>
            <person name="Gill N."/>
            <person name="Joshi T."/>
            <person name="Libault M."/>
            <person name="Sethuraman A."/>
            <person name="Zhang X.-C."/>
            <person name="Shinozaki K."/>
            <person name="Nguyen H.T."/>
            <person name="Wing R.A."/>
            <person name="Cregan P."/>
            <person name="Specht J."/>
            <person name="Grimwood J."/>
            <person name="Rokhsar D."/>
            <person name="Stacey G."/>
            <person name="Shoemaker R.C."/>
            <person name="Jackson S.A."/>
        </authorList>
    </citation>
    <scope>NUCLEOTIDE SEQUENCE</scope>
    <source>
        <strain evidence="4">cv. Williams 82</strain>
        <tissue evidence="3">Callus</tissue>
    </source>
</reference>
<evidence type="ECO:0000313" key="3">
    <source>
        <dbReference type="EMBL" id="KRG94122.1"/>
    </source>
</evidence>
<dbReference type="EnsemblPlants" id="KRG94122">
    <property type="protein sequence ID" value="KRG94122"/>
    <property type="gene ID" value="GLYMA_19G063700"/>
</dbReference>
<reference evidence="3" key="3">
    <citation type="submission" date="2018-07" db="EMBL/GenBank/DDBJ databases">
        <title>WGS assembly of Glycine max.</title>
        <authorList>
            <person name="Schmutz J."/>
            <person name="Cannon S."/>
            <person name="Schlueter J."/>
            <person name="Ma J."/>
            <person name="Mitros T."/>
            <person name="Nelson W."/>
            <person name="Hyten D."/>
            <person name="Song Q."/>
            <person name="Thelen J."/>
            <person name="Cheng J."/>
            <person name="Xu D."/>
            <person name="Hellsten U."/>
            <person name="May G."/>
            <person name="Yu Y."/>
            <person name="Sakurai T."/>
            <person name="Umezawa T."/>
            <person name="Bhattacharyya M."/>
            <person name="Sandhu D."/>
            <person name="Valliyodan B."/>
            <person name="Lindquist E."/>
            <person name="Peto M."/>
            <person name="Grant D."/>
            <person name="Shu S."/>
            <person name="Goodstein D."/>
            <person name="Barry K."/>
            <person name="Futrell-Griggs M."/>
            <person name="Abernathy B."/>
            <person name="Du J."/>
            <person name="Tian Z."/>
            <person name="Zhu L."/>
            <person name="Gill N."/>
            <person name="Joshi T."/>
            <person name="Libault M."/>
            <person name="Sethuraman A."/>
            <person name="Zhang X."/>
            <person name="Shinozaki K."/>
            <person name="Nguyen H."/>
            <person name="Wing R."/>
            <person name="Cregan P."/>
            <person name="Specht J."/>
            <person name="Grimwood J."/>
            <person name="Rokhsar D."/>
            <person name="Stacey G."/>
            <person name="Shoemaker R."/>
            <person name="Jackson S."/>
        </authorList>
    </citation>
    <scope>NUCLEOTIDE SEQUENCE</scope>
    <source>
        <tissue evidence="3">Callus</tissue>
    </source>
</reference>
<reference evidence="4" key="2">
    <citation type="submission" date="2018-02" db="UniProtKB">
        <authorList>
            <consortium name="EnsemblPlants"/>
        </authorList>
    </citation>
    <scope>IDENTIFICATION</scope>
    <source>
        <strain evidence="4">Williams 82</strain>
    </source>
</reference>
<keyword evidence="5" id="KW-1185">Reference proteome</keyword>
<evidence type="ECO:0000313" key="5">
    <source>
        <dbReference type="Proteomes" id="UP000008827"/>
    </source>
</evidence>